<dbReference type="GO" id="GO:0060326">
    <property type="term" value="P:cell chemotaxis"/>
    <property type="evidence" value="ECO:0007669"/>
    <property type="project" value="TreeGrafter"/>
</dbReference>
<evidence type="ECO:0000256" key="1">
    <source>
        <dbReference type="ARBA" id="ARBA00004613"/>
    </source>
</evidence>
<dbReference type="PANTHER" id="PTHR20515">
    <property type="entry name" value="BETA-DEFENSIN"/>
    <property type="match status" value="1"/>
</dbReference>
<evidence type="ECO:0000259" key="8">
    <source>
        <dbReference type="Pfam" id="PF00711"/>
    </source>
</evidence>
<feature type="chain" id="PRO_5034893998" description="Beta-defensin-like domain-containing protein" evidence="7">
    <location>
        <begin position="24"/>
        <end position="63"/>
    </location>
</feature>
<evidence type="ECO:0000256" key="3">
    <source>
        <dbReference type="ARBA" id="ARBA00022529"/>
    </source>
</evidence>
<reference evidence="9" key="1">
    <citation type="submission" date="2025-08" db="UniProtKB">
        <authorList>
            <consortium name="Ensembl"/>
        </authorList>
    </citation>
    <scope>IDENTIFICATION</scope>
</reference>
<dbReference type="GO" id="GO:0042056">
    <property type="term" value="F:chemoattractant activity"/>
    <property type="evidence" value="ECO:0007669"/>
    <property type="project" value="TreeGrafter"/>
</dbReference>
<dbReference type="Gene3D" id="3.10.360.10">
    <property type="entry name" value="Antimicrobial Peptide, Beta-defensin 2, Chain A"/>
    <property type="match status" value="1"/>
</dbReference>
<keyword evidence="4" id="KW-0211">Defensin</keyword>
<dbReference type="PANTHER" id="PTHR20515:SF13">
    <property type="entry name" value="BETA-DEFENSIN 102"/>
    <property type="match status" value="1"/>
</dbReference>
<accession>A0A8C8YPG6</accession>
<dbReference type="GO" id="GO:0031731">
    <property type="term" value="F:CCR6 chemokine receptor binding"/>
    <property type="evidence" value="ECO:0007669"/>
    <property type="project" value="TreeGrafter"/>
</dbReference>
<dbReference type="GO" id="GO:0005615">
    <property type="term" value="C:extracellular space"/>
    <property type="evidence" value="ECO:0007669"/>
    <property type="project" value="TreeGrafter"/>
</dbReference>
<dbReference type="Proteomes" id="UP000694414">
    <property type="component" value="Unplaced"/>
</dbReference>
<dbReference type="InterPro" id="IPR001855">
    <property type="entry name" value="Defensin_beta-like"/>
</dbReference>
<keyword evidence="3" id="KW-0929">Antimicrobial</keyword>
<dbReference type="Ensembl" id="ENSPSMT00000006470.1">
    <property type="protein sequence ID" value="ENSPSMP00000005420.1"/>
    <property type="gene ID" value="ENSPSMG00000004162.1"/>
</dbReference>
<sequence>MRIRDLFFMLPFLSLLLAPGKTGLFPLSCLGQEGYCFPFRCHSDWEEIGRCFLPRQKCCRRLN</sequence>
<evidence type="ECO:0000313" key="10">
    <source>
        <dbReference type="Proteomes" id="UP000694414"/>
    </source>
</evidence>
<protein>
    <recommendedName>
        <fullName evidence="8">Beta-defensin-like domain-containing protein</fullName>
    </recommendedName>
</protein>
<feature type="signal peptide" evidence="7">
    <location>
        <begin position="1"/>
        <end position="23"/>
    </location>
</feature>
<dbReference type="AlphaFoldDB" id="A0A8C8YPG6"/>
<feature type="domain" description="Beta-defensin-like" evidence="8">
    <location>
        <begin position="26"/>
        <end position="60"/>
    </location>
</feature>
<keyword evidence="5" id="KW-0044">Antibiotic</keyword>
<name>A0A8C8YPG6_PROSS</name>
<proteinExistence type="predicted"/>
<evidence type="ECO:0000256" key="2">
    <source>
        <dbReference type="ARBA" id="ARBA00022525"/>
    </source>
</evidence>
<dbReference type="Pfam" id="PF00711">
    <property type="entry name" value="Defensin_beta"/>
    <property type="match status" value="1"/>
</dbReference>
<evidence type="ECO:0000256" key="4">
    <source>
        <dbReference type="ARBA" id="ARBA00022940"/>
    </source>
</evidence>
<reference evidence="9" key="2">
    <citation type="submission" date="2025-09" db="UniProtKB">
        <authorList>
            <consortium name="Ensembl"/>
        </authorList>
    </citation>
    <scope>IDENTIFICATION</scope>
</reference>
<evidence type="ECO:0000256" key="7">
    <source>
        <dbReference type="SAM" id="SignalP"/>
    </source>
</evidence>
<dbReference type="FunFam" id="3.10.360.10:FF:000001">
    <property type="entry name" value="Beta-defensin 1"/>
    <property type="match status" value="1"/>
</dbReference>
<evidence type="ECO:0000313" key="9">
    <source>
        <dbReference type="Ensembl" id="ENSPSMP00000005420.1"/>
    </source>
</evidence>
<dbReference type="GO" id="GO:0140546">
    <property type="term" value="P:defense response to symbiont"/>
    <property type="evidence" value="ECO:0007669"/>
    <property type="project" value="UniProtKB-ARBA"/>
</dbReference>
<keyword evidence="10" id="KW-1185">Reference proteome</keyword>
<dbReference type="GeneTree" id="ENSGT00480000043221"/>
<keyword evidence="7" id="KW-0732">Signal</keyword>
<dbReference type="SUPFAM" id="SSF57392">
    <property type="entry name" value="Defensin-like"/>
    <property type="match status" value="1"/>
</dbReference>
<comment type="subcellular location">
    <subcellularLocation>
        <location evidence="1">Secreted</location>
    </subcellularLocation>
</comment>
<evidence type="ECO:0000256" key="5">
    <source>
        <dbReference type="ARBA" id="ARBA00023022"/>
    </source>
</evidence>
<keyword evidence="2" id="KW-0964">Secreted</keyword>
<keyword evidence="6" id="KW-1015">Disulfide bond</keyword>
<evidence type="ECO:0000256" key="6">
    <source>
        <dbReference type="ARBA" id="ARBA00023157"/>
    </source>
</evidence>
<organism evidence="9 10">
    <name type="scientific">Prolemur simus</name>
    <name type="common">Greater bamboo lemur</name>
    <name type="synonym">Hapalemur simus</name>
    <dbReference type="NCBI Taxonomy" id="1328070"/>
    <lineage>
        <taxon>Eukaryota</taxon>
        <taxon>Metazoa</taxon>
        <taxon>Chordata</taxon>
        <taxon>Craniata</taxon>
        <taxon>Vertebrata</taxon>
        <taxon>Euteleostomi</taxon>
        <taxon>Mammalia</taxon>
        <taxon>Eutheria</taxon>
        <taxon>Euarchontoglires</taxon>
        <taxon>Primates</taxon>
        <taxon>Strepsirrhini</taxon>
        <taxon>Lemuriformes</taxon>
        <taxon>Lemuridae</taxon>
        <taxon>Prolemur</taxon>
    </lineage>
</organism>
<dbReference type="GO" id="GO:0050829">
    <property type="term" value="P:defense response to Gram-negative bacterium"/>
    <property type="evidence" value="ECO:0007669"/>
    <property type="project" value="UniProtKB-ARBA"/>
</dbReference>